<dbReference type="OrthoDB" id="9799670at2"/>
<dbReference type="Proteomes" id="UP000295135">
    <property type="component" value="Unassembled WGS sequence"/>
</dbReference>
<sequence>MNIAYFKDTDSLYIELSPEDPAHAWEAHEGVVLNMSADNRVVGIEIEQASLKANLNMLRIGNFPGEVHTVEGAAH</sequence>
<dbReference type="Pfam" id="PF10049">
    <property type="entry name" value="DUF2283"/>
    <property type="match status" value="1"/>
</dbReference>
<name>A0A4R3K0Y1_9PROT</name>
<dbReference type="EMBL" id="SLZY01000001">
    <property type="protein sequence ID" value="TCS73816.1"/>
    <property type="molecule type" value="Genomic_DNA"/>
</dbReference>
<proteinExistence type="predicted"/>
<organism evidence="1 2">
    <name type="scientific">Sulfuritortus calidifontis</name>
    <dbReference type="NCBI Taxonomy" id="1914471"/>
    <lineage>
        <taxon>Bacteria</taxon>
        <taxon>Pseudomonadati</taxon>
        <taxon>Pseudomonadota</taxon>
        <taxon>Betaproteobacteria</taxon>
        <taxon>Nitrosomonadales</taxon>
        <taxon>Thiobacillaceae</taxon>
        <taxon>Sulfuritortus</taxon>
    </lineage>
</organism>
<gene>
    <name evidence="1" type="ORF">EDC61_10138</name>
</gene>
<evidence type="ECO:0000313" key="1">
    <source>
        <dbReference type="EMBL" id="TCS73816.1"/>
    </source>
</evidence>
<keyword evidence="2" id="KW-1185">Reference proteome</keyword>
<dbReference type="AlphaFoldDB" id="A0A4R3K0Y1"/>
<reference evidence="1 2" key="1">
    <citation type="submission" date="2019-03" db="EMBL/GenBank/DDBJ databases">
        <title>Genomic Encyclopedia of Type Strains, Phase IV (KMG-IV): sequencing the most valuable type-strain genomes for metagenomic binning, comparative biology and taxonomic classification.</title>
        <authorList>
            <person name="Goeker M."/>
        </authorList>
    </citation>
    <scope>NUCLEOTIDE SEQUENCE [LARGE SCALE GENOMIC DNA]</scope>
    <source>
        <strain evidence="1 2">DSM 103923</strain>
    </source>
</reference>
<protein>
    <submittedName>
        <fullName evidence="1">Uncharacterized protein YuzE</fullName>
    </submittedName>
</protein>
<comment type="caution">
    <text evidence="1">The sequence shown here is derived from an EMBL/GenBank/DDBJ whole genome shotgun (WGS) entry which is preliminary data.</text>
</comment>
<accession>A0A4R3K0Y1</accession>
<dbReference type="RefSeq" id="WP_126459901.1">
    <property type="nucleotide sequence ID" value="NZ_AP018721.1"/>
</dbReference>
<evidence type="ECO:0000313" key="2">
    <source>
        <dbReference type="Proteomes" id="UP000295135"/>
    </source>
</evidence>
<dbReference type="InterPro" id="IPR019270">
    <property type="entry name" value="DUF2283"/>
</dbReference>